<sequence length="424" mass="44647">MTATIVGIFLLVYLGMILGGLPFFQLDRTGVALLGAIALIGVDAVPLEAAAGSIHLPTIILLFSFMVVSAQMRLGGFYDWATQRFAAWSYRPAGLLAALMLGVAALSAVFSNDIVCLAVTPVLIEACQRRRLDPVPYLLGLACSANIGSAATLIGNPQNMLIGQTLRLPFFGYIAEAAIPVGLGLLAAWALITWQVRGRWEGAAPAPATPAGTSDGVADGAADRGNGVPLDRWQTAKGLMVAAVLLIAFLVGPWPREQVALIGAGVLLLSRKMHSTRTLGLVDWELLVLFMALFVVNHAIQQSGVASQVIGDLARAGLHLDQLAPLFGATFVLSNLVSNVPAVMLLLPLAHHEMAGPLLALVSSLSGNLLIAGSISNIIVVDAAARRNVRIDWRRHARIGIPVTLATLAISALYLTVRVSFLTS</sequence>
<feature type="transmembrane region" description="Helical" evidence="8">
    <location>
        <begin position="5"/>
        <end position="24"/>
    </location>
</feature>
<comment type="similarity">
    <text evidence="2">Belongs to the CitM (TC 2.A.11) transporter family.</text>
</comment>
<feature type="transmembrane region" description="Helical" evidence="8">
    <location>
        <begin position="238"/>
        <end position="255"/>
    </location>
</feature>
<evidence type="ECO:0000313" key="11">
    <source>
        <dbReference type="Proteomes" id="UP000177515"/>
    </source>
</evidence>
<feature type="transmembrane region" description="Helical" evidence="8">
    <location>
        <begin position="323"/>
        <end position="347"/>
    </location>
</feature>
<dbReference type="Proteomes" id="UP000177515">
    <property type="component" value="Chromosome 2"/>
</dbReference>
<evidence type="ECO:0000256" key="1">
    <source>
        <dbReference type="ARBA" id="ARBA00004651"/>
    </source>
</evidence>
<evidence type="ECO:0000256" key="7">
    <source>
        <dbReference type="ARBA" id="ARBA00023136"/>
    </source>
</evidence>
<dbReference type="PANTHER" id="PTHR43302">
    <property type="entry name" value="TRANSPORTER ARSB-RELATED"/>
    <property type="match status" value="1"/>
</dbReference>
<accession>A0ABM6FA94</accession>
<keyword evidence="3" id="KW-0813">Transport</keyword>
<evidence type="ECO:0000256" key="8">
    <source>
        <dbReference type="SAM" id="Phobius"/>
    </source>
</evidence>
<reference evidence="10 11" key="1">
    <citation type="submission" date="2016-10" db="EMBL/GenBank/DDBJ databases">
        <title>Complete genome sequences of three Cupriavidus strains isolated from various Malaysian environments.</title>
        <authorList>
            <person name="Abdullah A.A.-A."/>
            <person name="Shafie N.A.H."/>
            <person name="Lau N.S."/>
        </authorList>
    </citation>
    <scope>NUCLEOTIDE SEQUENCE [LARGE SCALE GENOMIC DNA]</scope>
    <source>
        <strain evidence="10 11">USMAA1020</strain>
    </source>
</reference>
<comment type="subcellular location">
    <subcellularLocation>
        <location evidence="1">Cell membrane</location>
        <topology evidence="1">Multi-pass membrane protein</topology>
    </subcellularLocation>
</comment>
<dbReference type="EMBL" id="CP017755">
    <property type="protein sequence ID" value="AOZ08612.1"/>
    <property type="molecule type" value="Genomic_DNA"/>
</dbReference>
<evidence type="ECO:0000256" key="4">
    <source>
        <dbReference type="ARBA" id="ARBA00022475"/>
    </source>
</evidence>
<keyword evidence="11" id="KW-1185">Reference proteome</keyword>
<dbReference type="InterPro" id="IPR004680">
    <property type="entry name" value="Cit_transptr-like_dom"/>
</dbReference>
<keyword evidence="4" id="KW-1003">Cell membrane</keyword>
<keyword evidence="6 8" id="KW-1133">Transmembrane helix</keyword>
<dbReference type="InterPro" id="IPR000802">
    <property type="entry name" value="Arsenical_pump_ArsB"/>
</dbReference>
<keyword evidence="5 8" id="KW-0812">Transmembrane</keyword>
<evidence type="ECO:0000256" key="2">
    <source>
        <dbReference type="ARBA" id="ARBA00009843"/>
    </source>
</evidence>
<evidence type="ECO:0000256" key="3">
    <source>
        <dbReference type="ARBA" id="ARBA00022448"/>
    </source>
</evidence>
<organism evidence="10 11">
    <name type="scientific">Cupriavidus malaysiensis</name>
    <dbReference type="NCBI Taxonomy" id="367825"/>
    <lineage>
        <taxon>Bacteria</taxon>
        <taxon>Pseudomonadati</taxon>
        <taxon>Pseudomonadota</taxon>
        <taxon>Betaproteobacteria</taxon>
        <taxon>Burkholderiales</taxon>
        <taxon>Burkholderiaceae</taxon>
        <taxon>Cupriavidus</taxon>
    </lineage>
</organism>
<dbReference type="PRINTS" id="PR00758">
    <property type="entry name" value="ARSENICPUMP"/>
</dbReference>
<dbReference type="CDD" id="cd01117">
    <property type="entry name" value="YbiR_permease"/>
    <property type="match status" value="1"/>
</dbReference>
<keyword evidence="7 8" id="KW-0472">Membrane</keyword>
<feature type="transmembrane region" description="Helical" evidence="8">
    <location>
        <begin position="94"/>
        <end position="123"/>
    </location>
</feature>
<feature type="transmembrane region" description="Helical" evidence="8">
    <location>
        <begin position="54"/>
        <end position="74"/>
    </location>
</feature>
<feature type="transmembrane region" description="Helical" evidence="8">
    <location>
        <begin position="397"/>
        <end position="417"/>
    </location>
</feature>
<evidence type="ECO:0000313" key="10">
    <source>
        <dbReference type="EMBL" id="AOZ08612.1"/>
    </source>
</evidence>
<feature type="transmembrane region" description="Helical" evidence="8">
    <location>
        <begin position="170"/>
        <end position="192"/>
    </location>
</feature>
<feature type="transmembrane region" description="Helical" evidence="8">
    <location>
        <begin position="275"/>
        <end position="296"/>
    </location>
</feature>
<evidence type="ECO:0000256" key="5">
    <source>
        <dbReference type="ARBA" id="ARBA00022692"/>
    </source>
</evidence>
<dbReference type="PANTHER" id="PTHR43302:SF5">
    <property type="entry name" value="TRANSPORTER ARSB-RELATED"/>
    <property type="match status" value="1"/>
</dbReference>
<name>A0ABM6FA94_9BURK</name>
<feature type="domain" description="Citrate transporter-like" evidence="9">
    <location>
        <begin position="26"/>
        <end position="352"/>
    </location>
</feature>
<proteinExistence type="inferred from homology"/>
<gene>
    <name evidence="10" type="ORF">BKK80_21965</name>
</gene>
<evidence type="ECO:0000256" key="6">
    <source>
        <dbReference type="ARBA" id="ARBA00022989"/>
    </source>
</evidence>
<protein>
    <submittedName>
        <fullName evidence="10">Anion transporter</fullName>
    </submittedName>
</protein>
<evidence type="ECO:0000259" key="9">
    <source>
        <dbReference type="Pfam" id="PF03600"/>
    </source>
</evidence>
<dbReference type="Pfam" id="PF03600">
    <property type="entry name" value="CitMHS"/>
    <property type="match status" value="1"/>
</dbReference>
<feature type="transmembrane region" description="Helical" evidence="8">
    <location>
        <begin position="359"/>
        <end position="385"/>
    </location>
</feature>
<dbReference type="RefSeq" id="WP_071071248.1">
    <property type="nucleotide sequence ID" value="NZ_CP017755.1"/>
</dbReference>